<dbReference type="OrthoDB" id="308260at2759"/>
<dbReference type="Proteomes" id="UP000000600">
    <property type="component" value="Unassembled WGS sequence"/>
</dbReference>
<proteinExistence type="predicted"/>
<feature type="transmembrane region" description="Helical" evidence="2">
    <location>
        <begin position="126"/>
        <end position="144"/>
    </location>
</feature>
<evidence type="ECO:0000256" key="1">
    <source>
        <dbReference type="SAM" id="MobiDB-lite"/>
    </source>
</evidence>
<dbReference type="HOGENOM" id="CLU_1565896_0_0_1"/>
<sequence length="171" mass="19918">MYHYYVIAGGMILGFIALAVLNKTETQQKKVKVEGEDDEEHTKLKQQNQQEQSNKFDSQTTNDDMEALRQRKIEADERKNKIFKNLSIEDRQLVEDYFKKQAKQYLTGEVTTSDRRAAKLINIVKYSLYILFALGLYMSLTIAFKTTSPLMIIENLKHLVRAFLQQLFVKG</sequence>
<keyword evidence="2" id="KW-0812">Transmembrane</keyword>
<feature type="region of interest" description="Disordered" evidence="1">
    <location>
        <begin position="33"/>
        <end position="72"/>
    </location>
</feature>
<dbReference type="AlphaFoldDB" id="A0C086"/>
<evidence type="ECO:0000313" key="3">
    <source>
        <dbReference type="EMBL" id="CAK64203.1"/>
    </source>
</evidence>
<evidence type="ECO:0000313" key="4">
    <source>
        <dbReference type="Proteomes" id="UP000000600"/>
    </source>
</evidence>
<evidence type="ECO:0000256" key="2">
    <source>
        <dbReference type="SAM" id="Phobius"/>
    </source>
</evidence>
<protein>
    <submittedName>
        <fullName evidence="3">Uncharacterized protein</fullName>
    </submittedName>
</protein>
<reference evidence="3 4" key="1">
    <citation type="journal article" date="2006" name="Nature">
        <title>Global trends of whole-genome duplications revealed by the ciliate Paramecium tetraurelia.</title>
        <authorList>
            <consortium name="Genoscope"/>
            <person name="Aury J.-M."/>
            <person name="Jaillon O."/>
            <person name="Duret L."/>
            <person name="Noel B."/>
            <person name="Jubin C."/>
            <person name="Porcel B.M."/>
            <person name="Segurens B."/>
            <person name="Daubin V."/>
            <person name="Anthouard V."/>
            <person name="Aiach N."/>
            <person name="Arnaiz O."/>
            <person name="Billaut A."/>
            <person name="Beisson J."/>
            <person name="Blanc I."/>
            <person name="Bouhouche K."/>
            <person name="Camara F."/>
            <person name="Duharcourt S."/>
            <person name="Guigo R."/>
            <person name="Gogendeau D."/>
            <person name="Katinka M."/>
            <person name="Keller A.-M."/>
            <person name="Kissmehl R."/>
            <person name="Klotz C."/>
            <person name="Koll F."/>
            <person name="Le Moue A."/>
            <person name="Lepere C."/>
            <person name="Malinsky S."/>
            <person name="Nowacki M."/>
            <person name="Nowak J.K."/>
            <person name="Plattner H."/>
            <person name="Poulain J."/>
            <person name="Ruiz F."/>
            <person name="Serrano V."/>
            <person name="Zagulski M."/>
            <person name="Dessen P."/>
            <person name="Betermier M."/>
            <person name="Weissenbach J."/>
            <person name="Scarpelli C."/>
            <person name="Schachter V."/>
            <person name="Sperling L."/>
            <person name="Meyer E."/>
            <person name="Cohen J."/>
            <person name="Wincker P."/>
        </authorList>
    </citation>
    <scope>NUCLEOTIDE SEQUENCE [LARGE SCALE GENOMIC DNA]</scope>
    <source>
        <strain evidence="3 4">Stock d4-2</strain>
    </source>
</reference>
<dbReference type="InParanoid" id="A0C086"/>
<keyword evidence="4" id="KW-1185">Reference proteome</keyword>
<feature type="compositionally biased region" description="Polar residues" evidence="1">
    <location>
        <begin position="45"/>
        <end position="62"/>
    </location>
</feature>
<dbReference type="OMA" id="HYYVIAG"/>
<gene>
    <name evidence="3" type="ORF">GSPATT00006056001</name>
</gene>
<dbReference type="GeneID" id="5017385"/>
<accession>A0C086</accession>
<keyword evidence="2" id="KW-0472">Membrane</keyword>
<dbReference type="KEGG" id="ptm:GSPATT00006056001"/>
<dbReference type="RefSeq" id="XP_001431601.1">
    <property type="nucleotide sequence ID" value="XM_001431564.1"/>
</dbReference>
<name>A0C086_PARTE</name>
<dbReference type="EMBL" id="CT868030">
    <property type="protein sequence ID" value="CAK64203.1"/>
    <property type="molecule type" value="Genomic_DNA"/>
</dbReference>
<organism evidence="3 4">
    <name type="scientific">Paramecium tetraurelia</name>
    <dbReference type="NCBI Taxonomy" id="5888"/>
    <lineage>
        <taxon>Eukaryota</taxon>
        <taxon>Sar</taxon>
        <taxon>Alveolata</taxon>
        <taxon>Ciliophora</taxon>
        <taxon>Intramacronucleata</taxon>
        <taxon>Oligohymenophorea</taxon>
        <taxon>Peniculida</taxon>
        <taxon>Parameciidae</taxon>
        <taxon>Paramecium</taxon>
    </lineage>
</organism>
<feature type="transmembrane region" description="Helical" evidence="2">
    <location>
        <begin position="6"/>
        <end position="22"/>
    </location>
</feature>
<keyword evidence="2" id="KW-1133">Transmembrane helix</keyword>